<keyword evidence="2" id="KW-1185">Reference proteome</keyword>
<protein>
    <submittedName>
        <fullName evidence="1">Uncharacterized protein</fullName>
    </submittedName>
</protein>
<dbReference type="AlphaFoldDB" id="A0A1W2DUS2"/>
<accession>A0A1W2DUS2</accession>
<dbReference type="Proteomes" id="UP000192330">
    <property type="component" value="Unassembled WGS sequence"/>
</dbReference>
<evidence type="ECO:0000313" key="1">
    <source>
        <dbReference type="EMBL" id="SMD01117.1"/>
    </source>
</evidence>
<organism evidence="1 2">
    <name type="scientific">Primorskyibacter flagellatus</name>
    <dbReference type="NCBI Taxonomy" id="1387277"/>
    <lineage>
        <taxon>Bacteria</taxon>
        <taxon>Pseudomonadati</taxon>
        <taxon>Pseudomonadota</taxon>
        <taxon>Alphaproteobacteria</taxon>
        <taxon>Rhodobacterales</taxon>
        <taxon>Roseobacteraceae</taxon>
        <taxon>Primorskyibacter</taxon>
    </lineage>
</organism>
<reference evidence="1 2" key="1">
    <citation type="submission" date="2017-04" db="EMBL/GenBank/DDBJ databases">
        <authorList>
            <person name="Afonso C.L."/>
            <person name="Miller P.J."/>
            <person name="Scott M.A."/>
            <person name="Spackman E."/>
            <person name="Goraichik I."/>
            <person name="Dimitrov K.M."/>
            <person name="Suarez D.L."/>
            <person name="Swayne D.E."/>
        </authorList>
    </citation>
    <scope>NUCLEOTIDE SEQUENCE [LARGE SCALE GENOMIC DNA]</scope>
    <source>
        <strain evidence="1 2">CGMCC 1.12644</strain>
    </source>
</reference>
<gene>
    <name evidence="1" type="ORF">SAMN06295998_11822</name>
</gene>
<dbReference type="STRING" id="1387277.SAMN06295998_11822"/>
<sequence length="213" mass="23061">MSEFQATLDAVGIGGLLWGLAQCEEEDRELATSDASLVAPETVVKLPEQYWRLALQSCVLSLIQAREVTRVLMLGNDLGLLEALHATNFGGRTDLLLPPRVTLRECRNVAQNVPAGLDVQVLAQGLVPVLEARTTVVAIGFDAGSGYVMVDAAAARALGSVRGQRFTGDVIAILPLSETTIHDRRLDNWQMVRRDQFTDCCHPDGLEAVVNNV</sequence>
<evidence type="ECO:0000313" key="2">
    <source>
        <dbReference type="Proteomes" id="UP000192330"/>
    </source>
</evidence>
<name>A0A1W2DUS2_9RHOB</name>
<proteinExistence type="predicted"/>
<dbReference type="EMBL" id="FWYD01000018">
    <property type="protein sequence ID" value="SMD01117.1"/>
    <property type="molecule type" value="Genomic_DNA"/>
</dbReference>
<dbReference type="RefSeq" id="WP_084354016.1">
    <property type="nucleotide sequence ID" value="NZ_FWYD01000018.1"/>
</dbReference>